<dbReference type="EMBL" id="CALNXI010001368">
    <property type="protein sequence ID" value="CAH3166643.1"/>
    <property type="molecule type" value="Genomic_DNA"/>
</dbReference>
<dbReference type="Proteomes" id="UP001159427">
    <property type="component" value="Unassembled WGS sequence"/>
</dbReference>
<gene>
    <name evidence="1" type="ORF">PEVE_00005751</name>
</gene>
<reference evidence="1 2" key="1">
    <citation type="submission" date="2022-05" db="EMBL/GenBank/DDBJ databases">
        <authorList>
            <consortium name="Genoscope - CEA"/>
            <person name="William W."/>
        </authorList>
    </citation>
    <scope>NUCLEOTIDE SEQUENCE [LARGE SCALE GENOMIC DNA]</scope>
</reference>
<name>A0ABN8QL57_9CNID</name>
<organism evidence="1 2">
    <name type="scientific">Porites evermanni</name>
    <dbReference type="NCBI Taxonomy" id="104178"/>
    <lineage>
        <taxon>Eukaryota</taxon>
        <taxon>Metazoa</taxon>
        <taxon>Cnidaria</taxon>
        <taxon>Anthozoa</taxon>
        <taxon>Hexacorallia</taxon>
        <taxon>Scleractinia</taxon>
        <taxon>Fungiina</taxon>
        <taxon>Poritidae</taxon>
        <taxon>Porites</taxon>
    </lineage>
</organism>
<accession>A0ABN8QL57</accession>
<proteinExistence type="predicted"/>
<sequence length="128" mass="14941">MRKQALLDRLLCVVLGILSLADMLKELQQKLKQKFRYLFQRKVQTPEKSSEELATELPFSHTVGQSRWNTCAESARDTIRKIRRQTRKALVKEGAKQIKRGILKKLELAPRWKPFGTPVKRKLNGKDR</sequence>
<keyword evidence="2" id="KW-1185">Reference proteome</keyword>
<evidence type="ECO:0000313" key="2">
    <source>
        <dbReference type="Proteomes" id="UP001159427"/>
    </source>
</evidence>
<comment type="caution">
    <text evidence="1">The sequence shown here is derived from an EMBL/GenBank/DDBJ whole genome shotgun (WGS) entry which is preliminary data.</text>
</comment>
<evidence type="ECO:0000313" key="1">
    <source>
        <dbReference type="EMBL" id="CAH3166643.1"/>
    </source>
</evidence>
<protein>
    <submittedName>
        <fullName evidence="1">Uncharacterized protein</fullName>
    </submittedName>
</protein>